<dbReference type="InterPro" id="IPR029062">
    <property type="entry name" value="Class_I_gatase-like"/>
</dbReference>
<name>A0ABS6YPX4_9ACTN</name>
<dbReference type="RefSeq" id="WP_219689870.1">
    <property type="nucleotide sequence ID" value="NZ_WMBF01000191.1"/>
</dbReference>
<keyword evidence="4" id="KW-1185">Reference proteome</keyword>
<feature type="domain" description="DJ-1/PfpI" evidence="2">
    <location>
        <begin position="10"/>
        <end position="180"/>
    </location>
</feature>
<comment type="caution">
    <text evidence="3">The sequence shown here is derived from an EMBL/GenBank/DDBJ whole genome shotgun (WGS) entry which is preliminary data.</text>
</comment>
<evidence type="ECO:0000313" key="4">
    <source>
        <dbReference type="Proteomes" id="UP001197114"/>
    </source>
</evidence>
<dbReference type="Pfam" id="PF01965">
    <property type="entry name" value="DJ-1_PfpI"/>
    <property type="match status" value="1"/>
</dbReference>
<dbReference type="InterPro" id="IPR002818">
    <property type="entry name" value="DJ-1/PfpI"/>
</dbReference>
<evidence type="ECO:0000259" key="2">
    <source>
        <dbReference type="Pfam" id="PF01965"/>
    </source>
</evidence>
<dbReference type="EMBL" id="WMBF01000191">
    <property type="protein sequence ID" value="MBW5423475.1"/>
    <property type="molecule type" value="Genomic_DNA"/>
</dbReference>
<dbReference type="PROSITE" id="PS51276">
    <property type="entry name" value="PEPTIDASE_C56_PFPI"/>
    <property type="match status" value="1"/>
</dbReference>
<accession>A0ABS6YPX4</accession>
<sequence>MADNTLNGRRILTVVTNYGVEQDELMVPVQHLRSRGAHVDVAAVSAEEIRTLVGDKDPGKTVQPDLTLAEADTSSYDLLLVPGGTVNADTLRLEESAVAAVRSFAESGRKVAAICHGPWLLVEAGVLEGKTLTSYASVATDIRNAKGTWVDKPVMHCGANGWELITSRTPDDLDDFLGEIDKVLEAAA</sequence>
<dbReference type="PANTHER" id="PTHR42733">
    <property type="entry name" value="DJ-1 PROTEIN"/>
    <property type="match status" value="1"/>
</dbReference>
<protein>
    <submittedName>
        <fullName evidence="3">DJ-1/PfpI/YhbO family deglycase/protease</fullName>
    </submittedName>
</protein>
<dbReference type="NCBIfam" id="TIGR01382">
    <property type="entry name" value="PfpI"/>
    <property type="match status" value="1"/>
</dbReference>
<proteinExistence type="inferred from homology"/>
<evidence type="ECO:0000313" key="3">
    <source>
        <dbReference type="EMBL" id="MBW5423475.1"/>
    </source>
</evidence>
<dbReference type="Proteomes" id="UP001197114">
    <property type="component" value="Unassembled WGS sequence"/>
</dbReference>
<dbReference type="InterPro" id="IPR006286">
    <property type="entry name" value="C56_PfpI-like"/>
</dbReference>
<dbReference type="SUPFAM" id="SSF52317">
    <property type="entry name" value="Class I glutamine amidotransferase-like"/>
    <property type="match status" value="1"/>
</dbReference>
<gene>
    <name evidence="3" type="ORF">GKQ77_18195</name>
</gene>
<evidence type="ECO:0000256" key="1">
    <source>
        <dbReference type="ARBA" id="ARBA00008542"/>
    </source>
</evidence>
<reference evidence="3 4" key="1">
    <citation type="submission" date="2019-11" db="EMBL/GenBank/DDBJ databases">
        <authorList>
            <person name="Ay H."/>
        </authorList>
    </citation>
    <scope>NUCLEOTIDE SEQUENCE [LARGE SCALE GENOMIC DNA]</scope>
    <source>
        <strain evidence="3 4">BG9H</strain>
    </source>
</reference>
<comment type="similarity">
    <text evidence="1">Belongs to the peptidase C56 family.</text>
</comment>
<dbReference type="PANTHER" id="PTHR42733:SF12">
    <property type="entry name" value="PROTEINASE"/>
    <property type="match status" value="1"/>
</dbReference>
<dbReference type="CDD" id="cd03134">
    <property type="entry name" value="GATase1_PfpI_like"/>
    <property type="match status" value="1"/>
</dbReference>
<dbReference type="Gene3D" id="3.40.50.880">
    <property type="match status" value="1"/>
</dbReference>
<organism evidence="3 4">
    <name type="scientific">Streptomyces anatolicus</name>
    <dbReference type="NCBI Taxonomy" id="2675858"/>
    <lineage>
        <taxon>Bacteria</taxon>
        <taxon>Bacillati</taxon>
        <taxon>Actinomycetota</taxon>
        <taxon>Actinomycetes</taxon>
        <taxon>Kitasatosporales</taxon>
        <taxon>Streptomycetaceae</taxon>
        <taxon>Streptomyces</taxon>
    </lineage>
</organism>